<gene>
    <name evidence="1" type="ORF">CJ198_07735</name>
</gene>
<accession>A0A2N6PHU1</accession>
<organism evidence="1 2">
    <name type="scientific">Brevibacterium luteolum</name>
    <dbReference type="NCBI Taxonomy" id="199591"/>
    <lineage>
        <taxon>Bacteria</taxon>
        <taxon>Bacillati</taxon>
        <taxon>Actinomycetota</taxon>
        <taxon>Actinomycetes</taxon>
        <taxon>Micrococcales</taxon>
        <taxon>Brevibacteriaceae</taxon>
        <taxon>Brevibacterium</taxon>
    </lineage>
</organism>
<dbReference type="Proteomes" id="UP000235703">
    <property type="component" value="Unassembled WGS sequence"/>
</dbReference>
<dbReference type="AlphaFoldDB" id="A0A2N6PHU1"/>
<proteinExistence type="predicted"/>
<keyword evidence="2" id="KW-1185">Reference proteome</keyword>
<sequence>MVNGKRPSADPAELLIPSPPAQQHELPLLLDIDRDTGRHQNSLVPFYDIDERAFSQVAEHGCLGVAQASALIIEILVFSA</sequence>
<evidence type="ECO:0000313" key="2">
    <source>
        <dbReference type="Proteomes" id="UP000235703"/>
    </source>
</evidence>
<comment type="caution">
    <text evidence="1">The sequence shown here is derived from an EMBL/GenBank/DDBJ whole genome shotgun (WGS) entry which is preliminary data.</text>
</comment>
<evidence type="ECO:0000313" key="1">
    <source>
        <dbReference type="EMBL" id="PMB98246.1"/>
    </source>
</evidence>
<protein>
    <submittedName>
        <fullName evidence="1">Uncharacterized protein</fullName>
    </submittedName>
</protein>
<dbReference type="EMBL" id="PNFZ01000003">
    <property type="protein sequence ID" value="PMB98246.1"/>
    <property type="molecule type" value="Genomic_DNA"/>
</dbReference>
<reference evidence="1 2" key="1">
    <citation type="submission" date="2017-09" db="EMBL/GenBank/DDBJ databases">
        <title>Bacterial strain isolated from the female urinary microbiota.</title>
        <authorList>
            <person name="Thomas-White K."/>
            <person name="Kumar N."/>
            <person name="Forster S."/>
            <person name="Putonti C."/>
            <person name="Lawley T."/>
            <person name="Wolfe A.J."/>
        </authorList>
    </citation>
    <scope>NUCLEOTIDE SEQUENCE [LARGE SCALE GENOMIC DNA]</scope>
    <source>
        <strain evidence="1 2">UMB0680</strain>
    </source>
</reference>
<name>A0A2N6PHU1_9MICO</name>